<sequence length="317" mass="36006">MAEYFPGYGHGNNQCNTGKQCSSAAASSSSFNTEPRCSPGLHPVSFTESVEREKAQGSGFFLVDPTLTVGMNNEVLPLDCIQCQTVLAKCLGPLPDWEQRLQVAQETGYNMVHMTPIQELGASNSSYSLSDQHKLNIEFHTPDQQFSFTDVESFIRKMRDEWRMLCITDIVLNHSANESPWLQKHPEATYNCQNSPHLRPAYLLDRVLYHFSKEISEGKWEDRGIPVAIRDEKDVEAIKTAIHSCFLPQVKLHEFYILDVDKMVEEFRHRISGHVPAISRGKEDPNQEKLVMIQDPQYGRRACKVDMSTAVKLFNLP</sequence>
<comment type="caution">
    <text evidence="2">The sequence shown here is derived from an EMBL/GenBank/DDBJ whole genome shotgun (WGS) entry which is preliminary data.</text>
</comment>
<dbReference type="PANTHER" id="PTHR10569">
    <property type="entry name" value="GLYCOGEN DEBRANCHING ENZYME"/>
    <property type="match status" value="1"/>
</dbReference>
<feature type="non-terminal residue" evidence="2">
    <location>
        <position position="317"/>
    </location>
</feature>
<evidence type="ECO:0000313" key="3">
    <source>
        <dbReference type="Proteomes" id="UP001381693"/>
    </source>
</evidence>
<gene>
    <name evidence="2" type="ORF">SK128_020674</name>
</gene>
<dbReference type="PANTHER" id="PTHR10569:SF2">
    <property type="entry name" value="GLYCOGEN DEBRANCHING ENZYME"/>
    <property type="match status" value="1"/>
</dbReference>
<dbReference type="FunFam" id="3.20.20.80:FF:000070">
    <property type="entry name" value="GDB1p Glycogen debranching enzyme"/>
    <property type="match status" value="1"/>
</dbReference>
<name>A0AAN8WMI8_HALRR</name>
<keyword evidence="3" id="KW-1185">Reference proteome</keyword>
<evidence type="ECO:0000313" key="2">
    <source>
        <dbReference type="EMBL" id="KAK7068865.1"/>
    </source>
</evidence>
<proteinExistence type="predicted"/>
<accession>A0AAN8WMI8</accession>
<dbReference type="SUPFAM" id="SSF51445">
    <property type="entry name" value="(Trans)glycosidases"/>
    <property type="match status" value="1"/>
</dbReference>
<dbReference type="Gene3D" id="3.20.20.80">
    <property type="entry name" value="Glycosidases"/>
    <property type="match status" value="1"/>
</dbReference>
<dbReference type="Pfam" id="PF14701">
    <property type="entry name" value="hDGE_amylase"/>
    <property type="match status" value="1"/>
</dbReference>
<feature type="domain" description="Glycogen debranching enzyme glucanotransferase" evidence="1">
    <location>
        <begin position="75"/>
        <end position="315"/>
    </location>
</feature>
<protein>
    <recommendedName>
        <fullName evidence="1">Glycogen debranching enzyme glucanotransferase domain-containing protein</fullName>
    </recommendedName>
</protein>
<organism evidence="2 3">
    <name type="scientific">Halocaridina rubra</name>
    <name type="common">Hawaiian red shrimp</name>
    <dbReference type="NCBI Taxonomy" id="373956"/>
    <lineage>
        <taxon>Eukaryota</taxon>
        <taxon>Metazoa</taxon>
        <taxon>Ecdysozoa</taxon>
        <taxon>Arthropoda</taxon>
        <taxon>Crustacea</taxon>
        <taxon>Multicrustacea</taxon>
        <taxon>Malacostraca</taxon>
        <taxon>Eumalacostraca</taxon>
        <taxon>Eucarida</taxon>
        <taxon>Decapoda</taxon>
        <taxon>Pleocyemata</taxon>
        <taxon>Caridea</taxon>
        <taxon>Atyoidea</taxon>
        <taxon>Atyidae</taxon>
        <taxon>Halocaridina</taxon>
    </lineage>
</organism>
<dbReference type="InterPro" id="IPR032792">
    <property type="entry name" value="AGL_glucanoTrfase"/>
</dbReference>
<dbReference type="GO" id="GO:0005980">
    <property type="term" value="P:glycogen catabolic process"/>
    <property type="evidence" value="ECO:0007669"/>
    <property type="project" value="InterPro"/>
</dbReference>
<dbReference type="Proteomes" id="UP001381693">
    <property type="component" value="Unassembled WGS sequence"/>
</dbReference>
<evidence type="ECO:0000259" key="1">
    <source>
        <dbReference type="Pfam" id="PF14701"/>
    </source>
</evidence>
<dbReference type="EMBL" id="JAXCGZ010017098">
    <property type="protein sequence ID" value="KAK7068865.1"/>
    <property type="molecule type" value="Genomic_DNA"/>
</dbReference>
<dbReference type="InterPro" id="IPR017853">
    <property type="entry name" value="GH"/>
</dbReference>
<dbReference type="InterPro" id="IPR010401">
    <property type="entry name" value="AGL/Gdb1"/>
</dbReference>
<dbReference type="GO" id="GO:0004134">
    <property type="term" value="F:4-alpha-glucanotransferase activity"/>
    <property type="evidence" value="ECO:0007669"/>
    <property type="project" value="InterPro"/>
</dbReference>
<reference evidence="2 3" key="1">
    <citation type="submission" date="2023-11" db="EMBL/GenBank/DDBJ databases">
        <title>Halocaridina rubra genome assembly.</title>
        <authorList>
            <person name="Smith C."/>
        </authorList>
    </citation>
    <scope>NUCLEOTIDE SEQUENCE [LARGE SCALE GENOMIC DNA]</scope>
    <source>
        <strain evidence="2">EP-1</strain>
        <tissue evidence="2">Whole</tissue>
    </source>
</reference>
<dbReference type="GO" id="GO:0004135">
    <property type="term" value="F:amylo-alpha-1,6-glucosidase activity"/>
    <property type="evidence" value="ECO:0007669"/>
    <property type="project" value="InterPro"/>
</dbReference>
<dbReference type="AlphaFoldDB" id="A0AAN8WMI8"/>